<gene>
    <name evidence="1" type="ORF">DSM106972_052630</name>
</gene>
<organism evidence="1 2">
    <name type="scientific">Dulcicalothrix desertica PCC 7102</name>
    <dbReference type="NCBI Taxonomy" id="232991"/>
    <lineage>
        <taxon>Bacteria</taxon>
        <taxon>Bacillati</taxon>
        <taxon>Cyanobacteriota</taxon>
        <taxon>Cyanophyceae</taxon>
        <taxon>Nostocales</taxon>
        <taxon>Calotrichaceae</taxon>
        <taxon>Dulcicalothrix</taxon>
    </lineage>
</organism>
<comment type="caution">
    <text evidence="1">The sequence shown here is derived from an EMBL/GenBank/DDBJ whole genome shotgun (WGS) entry which is preliminary data.</text>
</comment>
<dbReference type="RefSeq" id="WP_127083557.1">
    <property type="nucleotide sequence ID" value="NZ_RSCL01000013.1"/>
</dbReference>
<dbReference type="OrthoDB" id="511935at2"/>
<keyword evidence="2" id="KW-1185">Reference proteome</keyword>
<dbReference type="AlphaFoldDB" id="A0A433VBY4"/>
<reference evidence="1" key="1">
    <citation type="submission" date="2018-12" db="EMBL/GenBank/DDBJ databases">
        <authorList>
            <person name="Will S."/>
            <person name="Neumann-Schaal M."/>
            <person name="Henke P."/>
        </authorList>
    </citation>
    <scope>NUCLEOTIDE SEQUENCE</scope>
    <source>
        <strain evidence="1">PCC 7102</strain>
    </source>
</reference>
<evidence type="ECO:0000313" key="2">
    <source>
        <dbReference type="Proteomes" id="UP000271624"/>
    </source>
</evidence>
<sequence length="133" mass="15127">MVCDDVMYTQKSLAQRYDISIAALQRWYPFAGIVKPKKRGGYFDAATVEIADTFYVAIKIRRLTCEEYLQQVIPVGGLDAFMQKVNGIGLYDFLTKHISDEERENYIVQSVIKRLERNEAYKSASTTVASGAR</sequence>
<dbReference type="Proteomes" id="UP000271624">
    <property type="component" value="Unassembled WGS sequence"/>
</dbReference>
<proteinExistence type="predicted"/>
<name>A0A433VBY4_9CYAN</name>
<protein>
    <submittedName>
        <fullName evidence="1">Uncharacterized protein</fullName>
    </submittedName>
</protein>
<evidence type="ECO:0000313" key="1">
    <source>
        <dbReference type="EMBL" id="RUT03624.1"/>
    </source>
</evidence>
<accession>A0A433VBY4</accession>
<reference evidence="1" key="2">
    <citation type="journal article" date="2019" name="Genome Biol. Evol.">
        <title>Day and night: Metabolic profiles and evolutionary relationships of six axenic non-marine cyanobacteria.</title>
        <authorList>
            <person name="Will S.E."/>
            <person name="Henke P."/>
            <person name="Boedeker C."/>
            <person name="Huang S."/>
            <person name="Brinkmann H."/>
            <person name="Rohde M."/>
            <person name="Jarek M."/>
            <person name="Friedl T."/>
            <person name="Seufert S."/>
            <person name="Schumacher M."/>
            <person name="Overmann J."/>
            <person name="Neumann-Schaal M."/>
            <person name="Petersen J."/>
        </authorList>
    </citation>
    <scope>NUCLEOTIDE SEQUENCE [LARGE SCALE GENOMIC DNA]</scope>
    <source>
        <strain evidence="1">PCC 7102</strain>
    </source>
</reference>
<dbReference type="EMBL" id="RSCL01000013">
    <property type="protein sequence ID" value="RUT03624.1"/>
    <property type="molecule type" value="Genomic_DNA"/>
</dbReference>